<dbReference type="Pfam" id="PF09678">
    <property type="entry name" value="Caa3_CtaG"/>
    <property type="match status" value="1"/>
</dbReference>
<reference evidence="7" key="2">
    <citation type="journal article" date="2014" name="ISME J.">
        <title>Microbial stratification in low pH oxic and suboxic macroscopic growths along an acid mine drainage.</title>
        <authorList>
            <person name="Mendez-Garcia C."/>
            <person name="Mesa V."/>
            <person name="Sprenger R.R."/>
            <person name="Richter M."/>
            <person name="Diez M.S."/>
            <person name="Solano J."/>
            <person name="Bargiela R."/>
            <person name="Golyshina O.V."/>
            <person name="Manteca A."/>
            <person name="Ramos J.L."/>
            <person name="Gallego J.R."/>
            <person name="Llorente I."/>
            <person name="Martins Dos Santos V.A."/>
            <person name="Jensen O.N."/>
            <person name="Pelaez A.I."/>
            <person name="Sanchez J."/>
            <person name="Ferrer M."/>
        </authorList>
    </citation>
    <scope>NUCLEOTIDE SEQUENCE</scope>
</reference>
<protein>
    <submittedName>
        <fullName evidence="7">Cytochrome c oxidase assembly factor CtaG</fullName>
    </submittedName>
</protein>
<name>T1ANE2_9ZZZZ</name>
<evidence type="ECO:0000256" key="2">
    <source>
        <dbReference type="ARBA" id="ARBA00022475"/>
    </source>
</evidence>
<comment type="subcellular location">
    <subcellularLocation>
        <location evidence="1">Cell membrane</location>
        <topology evidence="1">Multi-pass membrane protein</topology>
    </subcellularLocation>
</comment>
<feature type="transmembrane region" description="Helical" evidence="6">
    <location>
        <begin position="48"/>
        <end position="65"/>
    </location>
</feature>
<evidence type="ECO:0000256" key="5">
    <source>
        <dbReference type="ARBA" id="ARBA00023136"/>
    </source>
</evidence>
<evidence type="ECO:0000256" key="4">
    <source>
        <dbReference type="ARBA" id="ARBA00022989"/>
    </source>
</evidence>
<proteinExistence type="predicted"/>
<organism evidence="7">
    <name type="scientific">mine drainage metagenome</name>
    <dbReference type="NCBI Taxonomy" id="410659"/>
    <lineage>
        <taxon>unclassified sequences</taxon>
        <taxon>metagenomes</taxon>
        <taxon>ecological metagenomes</taxon>
    </lineage>
</organism>
<dbReference type="InterPro" id="IPR019108">
    <property type="entry name" value="Caa3_assmbl_CtaG-rel"/>
</dbReference>
<dbReference type="GO" id="GO:0005886">
    <property type="term" value="C:plasma membrane"/>
    <property type="evidence" value="ECO:0007669"/>
    <property type="project" value="UniProtKB-SubCell"/>
</dbReference>
<evidence type="ECO:0000256" key="6">
    <source>
        <dbReference type="SAM" id="Phobius"/>
    </source>
</evidence>
<feature type="non-terminal residue" evidence="7">
    <location>
        <position position="81"/>
    </location>
</feature>
<evidence type="ECO:0000256" key="1">
    <source>
        <dbReference type="ARBA" id="ARBA00004651"/>
    </source>
</evidence>
<gene>
    <name evidence="7" type="ORF">B1A_09484</name>
</gene>
<feature type="transmembrane region" description="Helical" evidence="6">
    <location>
        <begin position="6"/>
        <end position="28"/>
    </location>
</feature>
<sequence>MQLARLGFTALWNPDLIVAAVVISALYLYAAGRLKRRGLTPPTIGQRLYFLTGIVLLYVAVGSPLDALSDKFLFSAHMLEH</sequence>
<keyword evidence="3 6" id="KW-0812">Transmembrane</keyword>
<keyword evidence="5 6" id="KW-0472">Membrane</keyword>
<evidence type="ECO:0000313" key="7">
    <source>
        <dbReference type="EMBL" id="EQD62106.1"/>
    </source>
</evidence>
<reference evidence="7" key="1">
    <citation type="submission" date="2013-08" db="EMBL/GenBank/DDBJ databases">
        <authorList>
            <person name="Mendez C."/>
            <person name="Richter M."/>
            <person name="Ferrer M."/>
            <person name="Sanchez J."/>
        </authorList>
    </citation>
    <scope>NUCLEOTIDE SEQUENCE</scope>
</reference>
<dbReference type="EMBL" id="AUZX01006766">
    <property type="protein sequence ID" value="EQD62106.1"/>
    <property type="molecule type" value="Genomic_DNA"/>
</dbReference>
<keyword evidence="2" id="KW-1003">Cell membrane</keyword>
<accession>T1ANE2</accession>
<evidence type="ECO:0000256" key="3">
    <source>
        <dbReference type="ARBA" id="ARBA00022692"/>
    </source>
</evidence>
<dbReference type="AlphaFoldDB" id="T1ANE2"/>
<keyword evidence="4 6" id="KW-1133">Transmembrane helix</keyword>
<comment type="caution">
    <text evidence="7">The sequence shown here is derived from an EMBL/GenBank/DDBJ whole genome shotgun (WGS) entry which is preliminary data.</text>
</comment>